<evidence type="ECO:0000259" key="5">
    <source>
        <dbReference type="PROSITE" id="PS50160"/>
    </source>
</evidence>
<dbReference type="InterPro" id="IPR012309">
    <property type="entry name" value="DNA_ligase_ATP-dep_C"/>
</dbReference>
<evidence type="ECO:0000256" key="3">
    <source>
        <dbReference type="ARBA" id="ARBA00022598"/>
    </source>
</evidence>
<feature type="domain" description="ATP-dependent DNA ligase family profile" evidence="5">
    <location>
        <begin position="105"/>
        <end position="238"/>
    </location>
</feature>
<dbReference type="GO" id="GO:0005524">
    <property type="term" value="F:ATP binding"/>
    <property type="evidence" value="ECO:0007669"/>
    <property type="project" value="InterPro"/>
</dbReference>
<sequence length="313" mass="35489">MPLTPIVPFEPIMTDLLPSGEQWIAQIKWDGVRMITYYDGGEVQLVNRKGNNRTRQYPELLDIASYCRADSVILDGEIIALVDGVPSFHQVMKRDSLRVEQQIKARVQQVPIVYMIFDILYYNGEWVTGRPLRERQQLLTETVIPSGHVQLVPSYTDIPLLHDVSVQHRLEGIVVKDVNSVYALGGKDKRWQKRKNIQDVNAVVGGVTFRDGIVNALLLGLYAEDGRLVYIGHAGTGKLKVADWRSITERVADMAVKDRPFVNQPERHKGAVWIRPEWVIKVNFLEWTPGGTLRQPSIQAFVDVSPADCRLDP</sequence>
<dbReference type="CDD" id="cd07971">
    <property type="entry name" value="OBF_DNA_ligase_LigD"/>
    <property type="match status" value="1"/>
</dbReference>
<dbReference type="PANTHER" id="PTHR45674">
    <property type="entry name" value="DNA LIGASE 1/3 FAMILY MEMBER"/>
    <property type="match status" value="1"/>
</dbReference>
<dbReference type="InterPro" id="IPR012310">
    <property type="entry name" value="DNA_ligase_ATP-dep_cent"/>
</dbReference>
<dbReference type="CDD" id="cd07906">
    <property type="entry name" value="Adenylation_DNA_ligase_LigD_LigC"/>
    <property type="match status" value="1"/>
</dbReference>
<evidence type="ECO:0000256" key="4">
    <source>
        <dbReference type="ARBA" id="ARBA00034003"/>
    </source>
</evidence>
<dbReference type="Gene3D" id="3.30.470.30">
    <property type="entry name" value="DNA ligase/mRNA capping enzyme"/>
    <property type="match status" value="1"/>
</dbReference>
<dbReference type="GO" id="GO:0003910">
    <property type="term" value="F:DNA ligase (ATP) activity"/>
    <property type="evidence" value="ECO:0007669"/>
    <property type="project" value="UniProtKB-EC"/>
</dbReference>
<gene>
    <name evidence="6" type="ORF">BK138_29185</name>
</gene>
<dbReference type="SUPFAM" id="SSF56091">
    <property type="entry name" value="DNA ligase/mRNA capping enzyme, catalytic domain"/>
    <property type="match status" value="1"/>
</dbReference>
<dbReference type="Proteomes" id="UP000187172">
    <property type="component" value="Unassembled WGS sequence"/>
</dbReference>
<dbReference type="PANTHER" id="PTHR45674:SF4">
    <property type="entry name" value="DNA LIGASE 1"/>
    <property type="match status" value="1"/>
</dbReference>
<dbReference type="EC" id="6.5.1.1" evidence="2"/>
<name>A0A1R1ECK6_9BACL</name>
<reference evidence="6 7" key="1">
    <citation type="submission" date="2016-11" db="EMBL/GenBank/DDBJ databases">
        <title>Paenibacillus species isolates.</title>
        <authorList>
            <person name="Beno S.M."/>
        </authorList>
    </citation>
    <scope>NUCLEOTIDE SEQUENCE [LARGE SCALE GENOMIC DNA]</scope>
    <source>
        <strain evidence="6 7">FSL R5-0378</strain>
    </source>
</reference>
<comment type="similarity">
    <text evidence="1">Belongs to the ATP-dependent DNA ligase family.</text>
</comment>
<dbReference type="STRING" id="297318.BK138_29185"/>
<dbReference type="EMBL" id="MRTP01000013">
    <property type="protein sequence ID" value="OMF49563.1"/>
    <property type="molecule type" value="Genomic_DNA"/>
</dbReference>
<evidence type="ECO:0000313" key="7">
    <source>
        <dbReference type="Proteomes" id="UP000187172"/>
    </source>
</evidence>
<dbReference type="GO" id="GO:0006281">
    <property type="term" value="P:DNA repair"/>
    <property type="evidence" value="ECO:0007669"/>
    <property type="project" value="InterPro"/>
</dbReference>
<accession>A0A1R1ECK6</accession>
<dbReference type="Pfam" id="PF04679">
    <property type="entry name" value="DNA_ligase_A_C"/>
    <property type="match status" value="1"/>
</dbReference>
<dbReference type="PROSITE" id="PS00697">
    <property type="entry name" value="DNA_LIGASE_A1"/>
    <property type="match status" value="1"/>
</dbReference>
<dbReference type="AlphaFoldDB" id="A0A1R1ECK6"/>
<evidence type="ECO:0000313" key="6">
    <source>
        <dbReference type="EMBL" id="OMF49563.1"/>
    </source>
</evidence>
<dbReference type="Pfam" id="PF01068">
    <property type="entry name" value="DNA_ligase_A_M"/>
    <property type="match status" value="1"/>
</dbReference>
<evidence type="ECO:0000256" key="1">
    <source>
        <dbReference type="ARBA" id="ARBA00007572"/>
    </source>
</evidence>
<keyword evidence="3 6" id="KW-0436">Ligase</keyword>
<organism evidence="6 7">
    <name type="scientific">Paenibacillus rhizosphaerae</name>
    <dbReference type="NCBI Taxonomy" id="297318"/>
    <lineage>
        <taxon>Bacteria</taxon>
        <taxon>Bacillati</taxon>
        <taxon>Bacillota</taxon>
        <taxon>Bacilli</taxon>
        <taxon>Bacillales</taxon>
        <taxon>Paenibacillaceae</taxon>
        <taxon>Paenibacillus</taxon>
    </lineage>
</organism>
<protein>
    <recommendedName>
        <fullName evidence="2">DNA ligase (ATP)</fullName>
        <ecNumber evidence="2">6.5.1.1</ecNumber>
    </recommendedName>
</protein>
<comment type="caution">
    <text evidence="6">The sequence shown here is derived from an EMBL/GenBank/DDBJ whole genome shotgun (WGS) entry which is preliminary data.</text>
</comment>
<dbReference type="Gene3D" id="2.40.50.140">
    <property type="entry name" value="Nucleic acid-binding proteins"/>
    <property type="match status" value="1"/>
</dbReference>
<evidence type="ECO:0000256" key="2">
    <source>
        <dbReference type="ARBA" id="ARBA00012727"/>
    </source>
</evidence>
<dbReference type="PROSITE" id="PS50160">
    <property type="entry name" value="DNA_LIGASE_A3"/>
    <property type="match status" value="1"/>
</dbReference>
<dbReference type="RefSeq" id="WP_076175013.1">
    <property type="nucleotide sequence ID" value="NZ_MRTP01000013.1"/>
</dbReference>
<comment type="catalytic activity">
    <reaction evidence="4">
        <text>ATP + (deoxyribonucleotide)n-3'-hydroxyl + 5'-phospho-(deoxyribonucleotide)m = (deoxyribonucleotide)n+m + AMP + diphosphate.</text>
        <dbReference type="EC" id="6.5.1.1"/>
    </reaction>
</comment>
<keyword evidence="7" id="KW-1185">Reference proteome</keyword>
<dbReference type="InterPro" id="IPR012340">
    <property type="entry name" value="NA-bd_OB-fold"/>
</dbReference>
<proteinExistence type="inferred from homology"/>
<dbReference type="GO" id="GO:0006310">
    <property type="term" value="P:DNA recombination"/>
    <property type="evidence" value="ECO:0007669"/>
    <property type="project" value="InterPro"/>
</dbReference>
<dbReference type="InterPro" id="IPR016059">
    <property type="entry name" value="DNA_ligase_ATP-dep_CS"/>
</dbReference>
<dbReference type="InterPro" id="IPR050191">
    <property type="entry name" value="ATP-dep_DNA_ligase"/>
</dbReference>
<dbReference type="SUPFAM" id="SSF50249">
    <property type="entry name" value="Nucleic acid-binding proteins"/>
    <property type="match status" value="1"/>
</dbReference>